<proteinExistence type="predicted"/>
<dbReference type="EMBL" id="BAAAGF010000003">
    <property type="protein sequence ID" value="GAA0745740.1"/>
    <property type="molecule type" value="Genomic_DNA"/>
</dbReference>
<keyword evidence="3" id="KW-1185">Reference proteome</keyword>
<sequence>MDLMTNLEPTSNNMLSSRCIYIIVPEMLKVLSKLNFLLKKVDIINIVANMLTPIIILITSLYPVNLTTPLWDPTAKKLIKAANTTKGSCLSINVRLKTRLKLNLIK</sequence>
<keyword evidence="1" id="KW-1133">Transmembrane helix</keyword>
<organism evidence="2 3">
    <name type="scientific">Gaetbulibacter jejuensis</name>
    <dbReference type="NCBI Taxonomy" id="584607"/>
    <lineage>
        <taxon>Bacteria</taxon>
        <taxon>Pseudomonadati</taxon>
        <taxon>Bacteroidota</taxon>
        <taxon>Flavobacteriia</taxon>
        <taxon>Flavobacteriales</taxon>
        <taxon>Flavobacteriaceae</taxon>
        <taxon>Gaetbulibacter</taxon>
    </lineage>
</organism>
<evidence type="ECO:0000313" key="3">
    <source>
        <dbReference type="Proteomes" id="UP001500736"/>
    </source>
</evidence>
<feature type="transmembrane region" description="Helical" evidence="1">
    <location>
        <begin position="43"/>
        <end position="64"/>
    </location>
</feature>
<evidence type="ECO:0000313" key="2">
    <source>
        <dbReference type="EMBL" id="GAA0745740.1"/>
    </source>
</evidence>
<reference evidence="2 3" key="1">
    <citation type="journal article" date="2019" name="Int. J. Syst. Evol. Microbiol.">
        <title>The Global Catalogue of Microorganisms (GCM) 10K type strain sequencing project: providing services to taxonomists for standard genome sequencing and annotation.</title>
        <authorList>
            <consortium name="The Broad Institute Genomics Platform"/>
            <consortium name="The Broad Institute Genome Sequencing Center for Infectious Disease"/>
            <person name="Wu L."/>
            <person name="Ma J."/>
        </authorList>
    </citation>
    <scope>NUCLEOTIDE SEQUENCE [LARGE SCALE GENOMIC DNA]</scope>
    <source>
        <strain evidence="2 3">JCM 15976</strain>
    </source>
</reference>
<dbReference type="Proteomes" id="UP001500736">
    <property type="component" value="Unassembled WGS sequence"/>
</dbReference>
<comment type="caution">
    <text evidence="2">The sequence shown here is derived from an EMBL/GenBank/DDBJ whole genome shotgun (WGS) entry which is preliminary data.</text>
</comment>
<evidence type="ECO:0000256" key="1">
    <source>
        <dbReference type="SAM" id="Phobius"/>
    </source>
</evidence>
<keyword evidence="1" id="KW-0812">Transmembrane</keyword>
<name>A0ABN1JSE0_9FLAO</name>
<protein>
    <submittedName>
        <fullName evidence="2">Uncharacterized protein</fullName>
    </submittedName>
</protein>
<gene>
    <name evidence="2" type="ORF">GCM10009431_21100</name>
</gene>
<accession>A0ABN1JSE0</accession>
<keyword evidence="1" id="KW-0472">Membrane</keyword>